<feature type="domain" description="Intracellular proteinase inhibitor BsuPI" evidence="1">
    <location>
        <begin position="22"/>
        <end position="109"/>
    </location>
</feature>
<dbReference type="EMBL" id="CP130612">
    <property type="protein sequence ID" value="WKW13005.1"/>
    <property type="molecule type" value="Genomic_DNA"/>
</dbReference>
<gene>
    <name evidence="2" type="ORF">Strain138_002319</name>
    <name evidence="3" type="ORF">Strain318_002318</name>
</gene>
<dbReference type="InterPro" id="IPR020481">
    <property type="entry name" value="Intracell_prot_inh_BsuPI"/>
</dbReference>
<name>A0AA49Q6D1_9BACT</name>
<sequence length="121" mass="13624">MNRSAPVDARAPLAPTLDIDVNNGVHFSFDVVNASARKLEVLFNDGRTHDIIVLDTLGREVWRWSENRMFTQVVQSKVLRASESLTFAESWTDPQPGSYVAVATLPSRNYPVEHRVAFVVR</sequence>
<evidence type="ECO:0000313" key="3">
    <source>
        <dbReference type="EMBL" id="WKW15911.1"/>
    </source>
</evidence>
<dbReference type="InterPro" id="IPR038144">
    <property type="entry name" value="IPI"/>
</dbReference>
<keyword evidence="4" id="KW-1185">Reference proteome</keyword>
<evidence type="ECO:0000313" key="4">
    <source>
        <dbReference type="Proteomes" id="UP001229955"/>
    </source>
</evidence>
<reference evidence="2" key="1">
    <citation type="submission" date="2023-07" db="EMBL/GenBank/DDBJ databases">
        <authorList>
            <person name="Haufschild T."/>
            <person name="Kallscheuer N."/>
            <person name="Hammer J."/>
            <person name="Kohn T."/>
            <person name="Kabuu M."/>
            <person name="Jogler M."/>
            <person name="Wohfarth N."/>
            <person name="Heuer A."/>
            <person name="Rohde M."/>
            <person name="van Teeseling M.C.F."/>
            <person name="Jogler C."/>
        </authorList>
    </citation>
    <scope>NUCLEOTIDE SEQUENCE</scope>
    <source>
        <strain evidence="2">Strain 138</strain>
        <strain evidence="3">Strain 318</strain>
    </source>
</reference>
<accession>A0AA49Q6D1</accession>
<evidence type="ECO:0000259" key="1">
    <source>
        <dbReference type="Pfam" id="PF12690"/>
    </source>
</evidence>
<dbReference type="Pfam" id="PF12690">
    <property type="entry name" value="BsuPI"/>
    <property type="match status" value="1"/>
</dbReference>
<evidence type="ECO:0000313" key="2">
    <source>
        <dbReference type="EMBL" id="WKW13005.1"/>
    </source>
</evidence>
<dbReference type="KEGG" id="pspc:Strain318_002318"/>
<dbReference type="EMBL" id="CP130613">
    <property type="protein sequence ID" value="WKW15911.1"/>
    <property type="molecule type" value="Genomic_DNA"/>
</dbReference>
<dbReference type="RefSeq" id="WP_367885870.1">
    <property type="nucleotide sequence ID" value="NZ_CP130612.1"/>
</dbReference>
<accession>A0AA49Q8L7</accession>
<organism evidence="2">
    <name type="scientific">Pseudogemmatithrix spongiicola</name>
    <dbReference type="NCBI Taxonomy" id="3062599"/>
    <lineage>
        <taxon>Bacteria</taxon>
        <taxon>Pseudomonadati</taxon>
        <taxon>Gemmatimonadota</taxon>
        <taxon>Gemmatimonadia</taxon>
        <taxon>Gemmatimonadales</taxon>
        <taxon>Gemmatimonadaceae</taxon>
        <taxon>Pseudogemmatithrix</taxon>
    </lineage>
</organism>
<dbReference type="AlphaFoldDB" id="A0AA49Q6D1"/>
<protein>
    <recommendedName>
        <fullName evidence="1">Intracellular proteinase inhibitor BsuPI domain-containing protein</fullName>
    </recommendedName>
</protein>
<dbReference type="Gene3D" id="2.60.40.2360">
    <property type="entry name" value="Intracellular proteinase inhibitor BsuPI"/>
    <property type="match status" value="1"/>
</dbReference>
<proteinExistence type="predicted"/>
<dbReference type="Proteomes" id="UP001229955">
    <property type="component" value="Chromosome"/>
</dbReference>